<reference evidence="2 3" key="1">
    <citation type="submission" date="2016-10" db="EMBL/GenBank/DDBJ databases">
        <authorList>
            <person name="de Groot N.N."/>
        </authorList>
    </citation>
    <scope>NUCLEOTIDE SEQUENCE [LARGE SCALE GENOMIC DNA]</scope>
    <source>
        <strain evidence="2 3">LMG 27941</strain>
    </source>
</reference>
<name>A0A1H9Q3D1_9PSED</name>
<protein>
    <submittedName>
        <fullName evidence="2">Putative phage holin</fullName>
    </submittedName>
</protein>
<keyword evidence="1" id="KW-0812">Transmembrane</keyword>
<feature type="transmembrane region" description="Helical" evidence="1">
    <location>
        <begin position="29"/>
        <end position="46"/>
    </location>
</feature>
<organism evidence="2 3">
    <name type="scientific">Pseudomonas soli</name>
    <dbReference type="NCBI Taxonomy" id="1306993"/>
    <lineage>
        <taxon>Bacteria</taxon>
        <taxon>Pseudomonadati</taxon>
        <taxon>Pseudomonadota</taxon>
        <taxon>Gammaproteobacteria</taxon>
        <taxon>Pseudomonadales</taxon>
        <taxon>Pseudomonadaceae</taxon>
        <taxon>Pseudomonas</taxon>
    </lineage>
</organism>
<dbReference type="InterPro" id="IPR032637">
    <property type="entry name" value="Phage_holin-like"/>
</dbReference>
<feature type="transmembrane region" description="Helical" evidence="1">
    <location>
        <begin position="55"/>
        <end position="77"/>
    </location>
</feature>
<sequence length="129" mass="13317">MADAATPAACTVVGLGGIALASCLPTIDLNAVVCAFGGALLFILWAKDINLWQRLGYLLVGWIGGYYGSAEILAQAWTKTSGIAAFACGLATVLVSISVLESFNTGKLPKWVTELPAAIGSLFPKRGGQ</sequence>
<dbReference type="AlphaFoldDB" id="A0A1H9Q3D1"/>
<dbReference type="Pfam" id="PF16931">
    <property type="entry name" value="Phage_holin_8"/>
    <property type="match status" value="1"/>
</dbReference>
<dbReference type="Proteomes" id="UP000199221">
    <property type="component" value="Unassembled WGS sequence"/>
</dbReference>
<dbReference type="RefSeq" id="WP_046854952.1">
    <property type="nucleotide sequence ID" value="NZ_FOEQ01000009.1"/>
</dbReference>
<evidence type="ECO:0000313" key="2">
    <source>
        <dbReference type="EMBL" id="SER54383.1"/>
    </source>
</evidence>
<gene>
    <name evidence="2" type="ORF">SAMN05216230_10975</name>
</gene>
<proteinExistence type="predicted"/>
<dbReference type="EMBL" id="FOEQ01000009">
    <property type="protein sequence ID" value="SER54383.1"/>
    <property type="molecule type" value="Genomic_DNA"/>
</dbReference>
<keyword evidence="1" id="KW-0472">Membrane</keyword>
<evidence type="ECO:0000313" key="3">
    <source>
        <dbReference type="Proteomes" id="UP000199221"/>
    </source>
</evidence>
<keyword evidence="1" id="KW-1133">Transmembrane helix</keyword>
<accession>A0A1H9Q3D1</accession>
<evidence type="ECO:0000256" key="1">
    <source>
        <dbReference type="SAM" id="Phobius"/>
    </source>
</evidence>
<feature type="transmembrane region" description="Helical" evidence="1">
    <location>
        <begin position="83"/>
        <end position="100"/>
    </location>
</feature>